<dbReference type="OrthoDB" id="9809792at2"/>
<reference evidence="2 3" key="1">
    <citation type="submission" date="2020-01" db="EMBL/GenBank/DDBJ databases">
        <title>Frigidibacter albus SP32T (=CGMCC 1.13995T).</title>
        <authorList>
            <person name="Liao X."/>
        </authorList>
    </citation>
    <scope>NUCLEOTIDE SEQUENCE [LARGE SCALE GENOMIC DNA]</scope>
    <source>
        <strain evidence="2 3">SP32</strain>
    </source>
</reference>
<proteinExistence type="inferred from homology"/>
<dbReference type="CDD" id="cd00448">
    <property type="entry name" value="YjgF_YER057c_UK114_family"/>
    <property type="match status" value="1"/>
</dbReference>
<dbReference type="AlphaFoldDB" id="A0A6L8VG27"/>
<sequence length="132" mass="13678">MTVIATPDAPRALGPYSQGRTYGELLFTAGQIGLIPATMALAEGPEAQIRQVLANIRAIVTAAGGNTDSILKLTVYLLDLAHWPLVNDAIEAEFSAPYPARTAVGVASLPLGGMVEIEAVAAIARPEPCPAN</sequence>
<dbReference type="EMBL" id="WWNR01000005">
    <property type="protein sequence ID" value="MZQ89265.1"/>
    <property type="molecule type" value="Genomic_DNA"/>
</dbReference>
<dbReference type="PANTHER" id="PTHR11803">
    <property type="entry name" value="2-IMINOBUTANOATE/2-IMINOPROPANOATE DEAMINASE RIDA"/>
    <property type="match status" value="1"/>
</dbReference>
<evidence type="ECO:0000256" key="1">
    <source>
        <dbReference type="ARBA" id="ARBA00010552"/>
    </source>
</evidence>
<accession>A0A6L8VG27</accession>
<keyword evidence="3" id="KW-1185">Reference proteome</keyword>
<evidence type="ECO:0000313" key="3">
    <source>
        <dbReference type="Proteomes" id="UP000477083"/>
    </source>
</evidence>
<dbReference type="GO" id="GO:0005829">
    <property type="term" value="C:cytosol"/>
    <property type="evidence" value="ECO:0007669"/>
    <property type="project" value="TreeGrafter"/>
</dbReference>
<dbReference type="RefSeq" id="WP_161345695.1">
    <property type="nucleotide sequence ID" value="NZ_BMGW01000005.1"/>
</dbReference>
<dbReference type="GO" id="GO:0019239">
    <property type="term" value="F:deaminase activity"/>
    <property type="evidence" value="ECO:0007669"/>
    <property type="project" value="TreeGrafter"/>
</dbReference>
<dbReference type="Gene3D" id="3.30.1330.40">
    <property type="entry name" value="RutC-like"/>
    <property type="match status" value="1"/>
</dbReference>
<gene>
    <name evidence="2" type="ORF">GS660_09200</name>
</gene>
<dbReference type="Pfam" id="PF01042">
    <property type="entry name" value="Ribonuc_L-PSP"/>
    <property type="match status" value="1"/>
</dbReference>
<dbReference type="FunFam" id="3.30.1330.40:FF:000001">
    <property type="entry name" value="L-PSP family endoribonuclease"/>
    <property type="match status" value="1"/>
</dbReference>
<dbReference type="InterPro" id="IPR006056">
    <property type="entry name" value="RidA"/>
</dbReference>
<organism evidence="2 3">
    <name type="scientific">Frigidibacter albus</name>
    <dbReference type="NCBI Taxonomy" id="1465486"/>
    <lineage>
        <taxon>Bacteria</taxon>
        <taxon>Pseudomonadati</taxon>
        <taxon>Pseudomonadota</taxon>
        <taxon>Alphaproteobacteria</taxon>
        <taxon>Rhodobacterales</taxon>
        <taxon>Paracoccaceae</taxon>
        <taxon>Frigidibacter</taxon>
    </lineage>
</organism>
<dbReference type="NCBIfam" id="TIGR00004">
    <property type="entry name" value="Rid family detoxifying hydrolase"/>
    <property type="match status" value="1"/>
</dbReference>
<dbReference type="InterPro" id="IPR035959">
    <property type="entry name" value="RutC-like_sf"/>
</dbReference>
<comment type="similarity">
    <text evidence="1">Belongs to the RutC family.</text>
</comment>
<dbReference type="InterPro" id="IPR006175">
    <property type="entry name" value="YjgF/YER057c/UK114"/>
</dbReference>
<dbReference type="Proteomes" id="UP000477083">
    <property type="component" value="Unassembled WGS sequence"/>
</dbReference>
<dbReference type="SUPFAM" id="SSF55298">
    <property type="entry name" value="YjgF-like"/>
    <property type="match status" value="1"/>
</dbReference>
<dbReference type="PANTHER" id="PTHR11803:SF39">
    <property type="entry name" value="2-IMINOBUTANOATE_2-IMINOPROPANOATE DEAMINASE"/>
    <property type="match status" value="1"/>
</dbReference>
<name>A0A6L8VG27_9RHOB</name>
<comment type="caution">
    <text evidence="2">The sequence shown here is derived from an EMBL/GenBank/DDBJ whole genome shotgun (WGS) entry which is preliminary data.</text>
</comment>
<protein>
    <submittedName>
        <fullName evidence="2">RidA family protein</fullName>
    </submittedName>
</protein>
<evidence type="ECO:0000313" key="2">
    <source>
        <dbReference type="EMBL" id="MZQ89265.1"/>
    </source>
</evidence>